<reference evidence="13 14" key="1">
    <citation type="submission" date="2017-10" db="EMBL/GenBank/DDBJ databases">
        <title>Draft genome of Longibacter Salinarum.</title>
        <authorList>
            <person name="Goh K.M."/>
            <person name="Shamsir M.S."/>
            <person name="Lim S.W."/>
        </authorList>
    </citation>
    <scope>NUCLEOTIDE SEQUENCE [LARGE SCALE GENOMIC DNA]</scope>
    <source>
        <strain evidence="13 14">KCTC 52045</strain>
    </source>
</reference>
<dbReference type="Pfam" id="PF08448">
    <property type="entry name" value="PAS_4"/>
    <property type="match status" value="1"/>
</dbReference>
<dbReference type="SMART" id="SM00065">
    <property type="entry name" value="GAF"/>
    <property type="match status" value="1"/>
</dbReference>
<evidence type="ECO:0000256" key="1">
    <source>
        <dbReference type="ARBA" id="ARBA00000085"/>
    </source>
</evidence>
<feature type="domain" description="PAC" evidence="12">
    <location>
        <begin position="553"/>
        <end position="606"/>
    </location>
</feature>
<dbReference type="InterPro" id="IPR050736">
    <property type="entry name" value="Sensor_HK_Regulatory"/>
</dbReference>
<dbReference type="FunFam" id="3.30.565.10:FF:000006">
    <property type="entry name" value="Sensor histidine kinase WalK"/>
    <property type="match status" value="1"/>
</dbReference>
<keyword evidence="3" id="KW-0597">Phosphoprotein</keyword>
<dbReference type="Pfam" id="PF08447">
    <property type="entry name" value="PAS_3"/>
    <property type="match status" value="1"/>
</dbReference>
<dbReference type="InterPro" id="IPR001610">
    <property type="entry name" value="PAC"/>
</dbReference>
<dbReference type="PANTHER" id="PTHR43711:SF1">
    <property type="entry name" value="HISTIDINE KINASE 1"/>
    <property type="match status" value="1"/>
</dbReference>
<organism evidence="13 14">
    <name type="scientific">Longibacter salinarum</name>
    <dbReference type="NCBI Taxonomy" id="1850348"/>
    <lineage>
        <taxon>Bacteria</taxon>
        <taxon>Pseudomonadati</taxon>
        <taxon>Rhodothermota</taxon>
        <taxon>Rhodothermia</taxon>
        <taxon>Rhodothermales</taxon>
        <taxon>Salisaetaceae</taxon>
        <taxon>Longibacter</taxon>
    </lineage>
</organism>
<feature type="compositionally biased region" description="Basic and acidic residues" evidence="8">
    <location>
        <begin position="992"/>
        <end position="1003"/>
    </location>
</feature>
<evidence type="ECO:0000313" key="13">
    <source>
        <dbReference type="EMBL" id="PEN12755.1"/>
    </source>
</evidence>
<proteinExistence type="predicted"/>
<feature type="domain" description="PAS" evidence="11">
    <location>
        <begin position="62"/>
        <end position="132"/>
    </location>
</feature>
<dbReference type="Gene3D" id="1.10.287.130">
    <property type="match status" value="1"/>
</dbReference>
<dbReference type="Gene3D" id="3.30.565.10">
    <property type="entry name" value="Histidine kinase-like ATPase, C-terminal domain"/>
    <property type="match status" value="1"/>
</dbReference>
<keyword evidence="6" id="KW-0902">Two-component regulatory system</keyword>
<gene>
    <name evidence="13" type="ORF">CRI94_12085</name>
</gene>
<feature type="domain" description="Histidine kinase" evidence="10">
    <location>
        <begin position="760"/>
        <end position="975"/>
    </location>
</feature>
<dbReference type="Pfam" id="PF01590">
    <property type="entry name" value="GAF"/>
    <property type="match status" value="1"/>
</dbReference>
<evidence type="ECO:0000256" key="2">
    <source>
        <dbReference type="ARBA" id="ARBA00012438"/>
    </source>
</evidence>
<dbReference type="InterPro" id="IPR029016">
    <property type="entry name" value="GAF-like_dom_sf"/>
</dbReference>
<dbReference type="InterPro" id="IPR003661">
    <property type="entry name" value="HisK_dim/P_dom"/>
</dbReference>
<dbReference type="SMART" id="SM00086">
    <property type="entry name" value="PAC"/>
    <property type="match status" value="3"/>
</dbReference>
<evidence type="ECO:0000256" key="5">
    <source>
        <dbReference type="ARBA" id="ARBA00022777"/>
    </source>
</evidence>
<sequence length="1003" mass="112650">MSSLPSVLSSRLIAFRGVGLILLLAIASPWVPLPWLAAIGVLMAFAIEWMLKRRESTNRSRPEGIIESAVDHLPGVFFIVGPDLLIQRWNDGFRSVSGYDPASVVGRPVSSFFDASDEELIHDTFSSLLSGGTQRFEATMTTHGGRRIPVRVTGTRVSGADGPVIVATAINVLEQKRTETALERQQNQYRLLAENISDVVTLHDEAGRRLYVSPSIRDLVGRDPDRLFGSLPFEYVHPADVARVRDTFAFAVDGANEVRTEYRIRHEDGHYIWVESIGRTTDNSQGEAALLVVTRDVTIRKRRENDLVESRERLSLQKRRLRLLYDVISQQDRPTDEQLQRVLDLGTDLLGAEVGIVSRIHDDTFVIEASTGDDAYAVGNEYDLEDTYSAFTVREDDVVAIGDTSQSELADAACYERFGLNQFLGAPIHVDGSLYGTLSFASRRSRSRPFTTDDRDFLQALVQWVRAALKSRMQERALADSQRLLEKTEEVANVGGWMYEDQTENFTHTQHLATIFEVDDQYRFHPRDGSDFFGDEAWTRLLRHMHQAYRGGRPFDIAVPAITGEGNRRWLRISCEVERGSNRSGRIWGTVQDITDRREVEDELRVTAQRLAALLTSLHEGVLVEDQNRLVRLVNRPFCDLFNINVDPTDLIGSDARDLALESVQVLKHPDATLNRLSELMDARTTTVGERVELDDGRVLECDYVPIHIDGSRFGHLWKYRDVTMREEREAKLRRAKEAADEARDEARRAERLKSIFLANMSHEIRTPLTSIIGFAEVLEEEVPEPYDHLAGLVGTSGRRLLNTISSVLDLSKLEADRWKLDVDTVDVIGEIQEAMEVYTPRADDSDIELKVEADDDKLFARADCAALQRVLDNLVGNALKFTPEGGCVTLRASHADDHVELVIEDTGPGIGEEMRSHLFEPFVQDPDERSETDTGSGLGLAITRRLVTAMRGAIELDADYDPGARFVIHLPTPATSSNSSPGNDSEEEQLENEHEREKALHD</sequence>
<comment type="caution">
    <text evidence="13">The sequence shown here is derived from an EMBL/GenBank/DDBJ whole genome shotgun (WGS) entry which is preliminary data.</text>
</comment>
<dbReference type="Pfam" id="PF02518">
    <property type="entry name" value="HATPase_c"/>
    <property type="match status" value="1"/>
</dbReference>
<dbReference type="SUPFAM" id="SSF55785">
    <property type="entry name" value="PYP-like sensor domain (PAS domain)"/>
    <property type="match status" value="4"/>
</dbReference>
<dbReference type="CDD" id="cd00082">
    <property type="entry name" value="HisKA"/>
    <property type="match status" value="1"/>
</dbReference>
<dbReference type="InterPro" id="IPR013655">
    <property type="entry name" value="PAS_fold_3"/>
</dbReference>
<dbReference type="RefSeq" id="WP_098076089.1">
    <property type="nucleotide sequence ID" value="NZ_PDEQ01000006.1"/>
</dbReference>
<feature type="domain" description="PAS" evidence="11">
    <location>
        <begin position="185"/>
        <end position="255"/>
    </location>
</feature>
<dbReference type="AlphaFoldDB" id="A0A2A8CVL8"/>
<dbReference type="NCBIfam" id="TIGR00229">
    <property type="entry name" value="sensory_box"/>
    <property type="match status" value="2"/>
</dbReference>
<dbReference type="CDD" id="cd00075">
    <property type="entry name" value="HATPase"/>
    <property type="match status" value="1"/>
</dbReference>
<feature type="transmembrane region" description="Helical" evidence="9">
    <location>
        <begin position="12"/>
        <end position="27"/>
    </location>
</feature>
<dbReference type="SUPFAM" id="SSF47384">
    <property type="entry name" value="Homodimeric domain of signal transducing histidine kinase"/>
    <property type="match status" value="1"/>
</dbReference>
<dbReference type="GO" id="GO:0000155">
    <property type="term" value="F:phosphorelay sensor kinase activity"/>
    <property type="evidence" value="ECO:0007669"/>
    <property type="project" value="InterPro"/>
</dbReference>
<comment type="catalytic activity">
    <reaction evidence="1">
        <text>ATP + protein L-histidine = ADP + protein N-phospho-L-histidine.</text>
        <dbReference type="EC" id="2.7.13.3"/>
    </reaction>
</comment>
<dbReference type="SMART" id="SM00091">
    <property type="entry name" value="PAS"/>
    <property type="match status" value="3"/>
</dbReference>
<dbReference type="EC" id="2.7.13.3" evidence="2"/>
<feature type="compositionally biased region" description="Polar residues" evidence="8">
    <location>
        <begin position="974"/>
        <end position="984"/>
    </location>
</feature>
<dbReference type="Pfam" id="PF13188">
    <property type="entry name" value="PAS_8"/>
    <property type="match status" value="1"/>
</dbReference>
<dbReference type="OrthoDB" id="9781208at2"/>
<evidence type="ECO:0000256" key="4">
    <source>
        <dbReference type="ARBA" id="ARBA00022679"/>
    </source>
</evidence>
<dbReference type="InterPro" id="IPR036890">
    <property type="entry name" value="HATPase_C_sf"/>
</dbReference>
<keyword evidence="9" id="KW-0812">Transmembrane</keyword>
<dbReference type="CDD" id="cd00130">
    <property type="entry name" value="PAS"/>
    <property type="match status" value="2"/>
</dbReference>
<dbReference type="SUPFAM" id="SSF55781">
    <property type="entry name" value="GAF domain-like"/>
    <property type="match status" value="1"/>
</dbReference>
<evidence type="ECO:0000259" key="10">
    <source>
        <dbReference type="PROSITE" id="PS50109"/>
    </source>
</evidence>
<dbReference type="Proteomes" id="UP000220102">
    <property type="component" value="Unassembled WGS sequence"/>
</dbReference>
<dbReference type="SMART" id="SM00388">
    <property type="entry name" value="HisKA"/>
    <property type="match status" value="1"/>
</dbReference>
<dbReference type="InterPro" id="IPR003594">
    <property type="entry name" value="HATPase_dom"/>
</dbReference>
<evidence type="ECO:0000313" key="14">
    <source>
        <dbReference type="Proteomes" id="UP000220102"/>
    </source>
</evidence>
<evidence type="ECO:0000256" key="3">
    <source>
        <dbReference type="ARBA" id="ARBA00022553"/>
    </source>
</evidence>
<dbReference type="Gene3D" id="3.30.450.20">
    <property type="entry name" value="PAS domain"/>
    <property type="match status" value="4"/>
</dbReference>
<dbReference type="InterPro" id="IPR005467">
    <property type="entry name" value="His_kinase_dom"/>
</dbReference>
<feature type="coiled-coil region" evidence="7">
    <location>
        <begin position="726"/>
        <end position="756"/>
    </location>
</feature>
<name>A0A2A8CVL8_9BACT</name>
<dbReference type="InterPro" id="IPR035965">
    <property type="entry name" value="PAS-like_dom_sf"/>
</dbReference>
<dbReference type="PROSITE" id="PS50109">
    <property type="entry name" value="HIS_KIN"/>
    <property type="match status" value="1"/>
</dbReference>
<dbReference type="InterPro" id="IPR036097">
    <property type="entry name" value="HisK_dim/P_sf"/>
</dbReference>
<dbReference type="PANTHER" id="PTHR43711">
    <property type="entry name" value="TWO-COMPONENT HISTIDINE KINASE"/>
    <property type="match status" value="1"/>
</dbReference>
<dbReference type="PROSITE" id="PS50113">
    <property type="entry name" value="PAC"/>
    <property type="match status" value="2"/>
</dbReference>
<accession>A0A2A8CVL8</accession>
<evidence type="ECO:0000259" key="12">
    <source>
        <dbReference type="PROSITE" id="PS50113"/>
    </source>
</evidence>
<dbReference type="PROSITE" id="PS50112">
    <property type="entry name" value="PAS"/>
    <property type="match status" value="2"/>
</dbReference>
<protein>
    <recommendedName>
        <fullName evidence="2">histidine kinase</fullName>
        <ecNumber evidence="2">2.7.13.3</ecNumber>
    </recommendedName>
</protein>
<dbReference type="EMBL" id="PDEQ01000006">
    <property type="protein sequence ID" value="PEN12755.1"/>
    <property type="molecule type" value="Genomic_DNA"/>
</dbReference>
<feature type="domain" description="PAC" evidence="12">
    <location>
        <begin position="258"/>
        <end position="309"/>
    </location>
</feature>
<keyword evidence="9" id="KW-0472">Membrane</keyword>
<dbReference type="SMART" id="SM00387">
    <property type="entry name" value="HATPase_c"/>
    <property type="match status" value="1"/>
</dbReference>
<dbReference type="InterPro" id="IPR000700">
    <property type="entry name" value="PAS-assoc_C"/>
</dbReference>
<dbReference type="InterPro" id="IPR013656">
    <property type="entry name" value="PAS_4"/>
</dbReference>
<feature type="region of interest" description="Disordered" evidence="8">
    <location>
        <begin position="972"/>
        <end position="1003"/>
    </location>
</feature>
<evidence type="ECO:0000256" key="7">
    <source>
        <dbReference type="SAM" id="Coils"/>
    </source>
</evidence>
<evidence type="ECO:0000259" key="11">
    <source>
        <dbReference type="PROSITE" id="PS50112"/>
    </source>
</evidence>
<keyword evidence="7" id="KW-0175">Coiled coil</keyword>
<keyword evidence="4" id="KW-0808">Transferase</keyword>
<evidence type="ECO:0000256" key="8">
    <source>
        <dbReference type="SAM" id="MobiDB-lite"/>
    </source>
</evidence>
<dbReference type="InterPro" id="IPR004358">
    <property type="entry name" value="Sig_transdc_His_kin-like_C"/>
</dbReference>
<keyword evidence="5" id="KW-0418">Kinase</keyword>
<evidence type="ECO:0000256" key="9">
    <source>
        <dbReference type="SAM" id="Phobius"/>
    </source>
</evidence>
<dbReference type="InterPro" id="IPR000014">
    <property type="entry name" value="PAS"/>
</dbReference>
<dbReference type="SUPFAM" id="SSF55874">
    <property type="entry name" value="ATPase domain of HSP90 chaperone/DNA topoisomerase II/histidine kinase"/>
    <property type="match status" value="1"/>
</dbReference>
<dbReference type="PRINTS" id="PR00344">
    <property type="entry name" value="BCTRLSENSOR"/>
</dbReference>
<evidence type="ECO:0000256" key="6">
    <source>
        <dbReference type="ARBA" id="ARBA00023012"/>
    </source>
</evidence>
<keyword evidence="14" id="KW-1185">Reference proteome</keyword>
<dbReference type="Pfam" id="PF00512">
    <property type="entry name" value="HisKA"/>
    <property type="match status" value="1"/>
</dbReference>
<dbReference type="Gene3D" id="3.30.450.40">
    <property type="match status" value="1"/>
</dbReference>
<keyword evidence="9" id="KW-1133">Transmembrane helix</keyword>
<dbReference type="InterPro" id="IPR003018">
    <property type="entry name" value="GAF"/>
</dbReference>